<proteinExistence type="predicted"/>
<sequence>MYWSLDVPPYTQHSLIQAQARFRARGSRLFGLTLSSGPRVRFCSEQADMCI</sequence>
<organism evidence="1 2">
    <name type="scientific">Heterorhabditis bacteriophora</name>
    <name type="common">Entomopathogenic nematode worm</name>
    <dbReference type="NCBI Taxonomy" id="37862"/>
    <lineage>
        <taxon>Eukaryota</taxon>
        <taxon>Metazoa</taxon>
        <taxon>Ecdysozoa</taxon>
        <taxon>Nematoda</taxon>
        <taxon>Chromadorea</taxon>
        <taxon>Rhabditida</taxon>
        <taxon>Rhabditina</taxon>
        <taxon>Rhabditomorpha</taxon>
        <taxon>Strongyloidea</taxon>
        <taxon>Heterorhabditidae</taxon>
        <taxon>Heterorhabditis</taxon>
    </lineage>
</organism>
<dbReference type="AlphaFoldDB" id="A0A1I7X2X0"/>
<keyword evidence="1" id="KW-1185">Reference proteome</keyword>
<protein>
    <submittedName>
        <fullName evidence="2">Transposase</fullName>
    </submittedName>
</protein>
<reference evidence="2" key="1">
    <citation type="submission" date="2016-11" db="UniProtKB">
        <authorList>
            <consortium name="WormBaseParasite"/>
        </authorList>
    </citation>
    <scope>IDENTIFICATION</scope>
</reference>
<dbReference type="WBParaSite" id="Hba_11760">
    <property type="protein sequence ID" value="Hba_11760"/>
    <property type="gene ID" value="Hba_11760"/>
</dbReference>
<dbReference type="Proteomes" id="UP000095283">
    <property type="component" value="Unplaced"/>
</dbReference>
<name>A0A1I7X2X0_HETBA</name>
<evidence type="ECO:0000313" key="2">
    <source>
        <dbReference type="WBParaSite" id="Hba_11760"/>
    </source>
</evidence>
<accession>A0A1I7X2X0</accession>
<evidence type="ECO:0000313" key="1">
    <source>
        <dbReference type="Proteomes" id="UP000095283"/>
    </source>
</evidence>